<dbReference type="AlphaFoldDB" id="A0A7H1N1C9"/>
<feature type="transmembrane region" description="Helical" evidence="8">
    <location>
        <begin position="185"/>
        <end position="213"/>
    </location>
</feature>
<dbReference type="GO" id="GO:0034040">
    <property type="term" value="F:ATPase-coupled lipid transmembrane transporter activity"/>
    <property type="evidence" value="ECO:0007669"/>
    <property type="project" value="TreeGrafter"/>
</dbReference>
<dbReference type="InterPro" id="IPR017871">
    <property type="entry name" value="ABC_transporter-like_CS"/>
</dbReference>
<dbReference type="InterPro" id="IPR003593">
    <property type="entry name" value="AAA+_ATPase"/>
</dbReference>
<dbReference type="Proteomes" id="UP000516369">
    <property type="component" value="Chromosome"/>
</dbReference>
<organism evidence="11 12">
    <name type="scientific">Defluviicoccus vanus</name>
    <dbReference type="NCBI Taxonomy" id="111831"/>
    <lineage>
        <taxon>Bacteria</taxon>
        <taxon>Pseudomonadati</taxon>
        <taxon>Pseudomonadota</taxon>
        <taxon>Alphaproteobacteria</taxon>
        <taxon>Rhodospirillales</taxon>
        <taxon>Rhodospirillaceae</taxon>
        <taxon>Defluviicoccus</taxon>
    </lineage>
</organism>
<dbReference type="GO" id="GO:0005886">
    <property type="term" value="C:plasma membrane"/>
    <property type="evidence" value="ECO:0007669"/>
    <property type="project" value="UniProtKB-SubCell"/>
</dbReference>
<dbReference type="KEGG" id="dvn:HQ394_09450"/>
<dbReference type="PROSITE" id="PS00211">
    <property type="entry name" value="ABC_TRANSPORTER_1"/>
    <property type="match status" value="1"/>
</dbReference>
<dbReference type="GO" id="GO:0016887">
    <property type="term" value="F:ATP hydrolysis activity"/>
    <property type="evidence" value="ECO:0007669"/>
    <property type="project" value="InterPro"/>
</dbReference>
<evidence type="ECO:0000313" key="12">
    <source>
        <dbReference type="Proteomes" id="UP000516369"/>
    </source>
</evidence>
<dbReference type="PROSITE" id="PS50929">
    <property type="entry name" value="ABC_TM1F"/>
    <property type="match status" value="1"/>
</dbReference>
<dbReference type="SMART" id="SM00382">
    <property type="entry name" value="AAA"/>
    <property type="match status" value="1"/>
</dbReference>
<evidence type="ECO:0000259" key="10">
    <source>
        <dbReference type="PROSITE" id="PS50929"/>
    </source>
</evidence>
<dbReference type="InterPro" id="IPR039421">
    <property type="entry name" value="Type_1_exporter"/>
</dbReference>
<evidence type="ECO:0000256" key="4">
    <source>
        <dbReference type="ARBA" id="ARBA00022840"/>
    </source>
</evidence>
<evidence type="ECO:0000256" key="6">
    <source>
        <dbReference type="ARBA" id="ARBA00023136"/>
    </source>
</evidence>
<dbReference type="InterPro" id="IPR036640">
    <property type="entry name" value="ABC1_TM_sf"/>
</dbReference>
<dbReference type="GO" id="GO:0140359">
    <property type="term" value="F:ABC-type transporter activity"/>
    <property type="evidence" value="ECO:0007669"/>
    <property type="project" value="InterPro"/>
</dbReference>
<feature type="domain" description="ABC transmembrane type-1" evidence="10">
    <location>
        <begin position="66"/>
        <end position="338"/>
    </location>
</feature>
<keyword evidence="5 8" id="KW-1133">Transmembrane helix</keyword>
<feature type="domain" description="ABC transporter" evidence="9">
    <location>
        <begin position="372"/>
        <end position="607"/>
    </location>
</feature>
<protein>
    <submittedName>
        <fullName evidence="11">ABC transporter ATP-binding protein</fullName>
    </submittedName>
</protein>
<keyword evidence="12" id="KW-1185">Reference proteome</keyword>
<feature type="compositionally biased region" description="Low complexity" evidence="7">
    <location>
        <begin position="599"/>
        <end position="608"/>
    </location>
</feature>
<evidence type="ECO:0000256" key="1">
    <source>
        <dbReference type="ARBA" id="ARBA00004651"/>
    </source>
</evidence>
<keyword evidence="6 8" id="KW-0472">Membrane</keyword>
<evidence type="ECO:0000256" key="2">
    <source>
        <dbReference type="ARBA" id="ARBA00022692"/>
    </source>
</evidence>
<evidence type="ECO:0000256" key="8">
    <source>
        <dbReference type="SAM" id="Phobius"/>
    </source>
</evidence>
<keyword evidence="2 8" id="KW-0812">Transmembrane</keyword>
<feature type="transmembrane region" description="Helical" evidence="8">
    <location>
        <begin position="79"/>
        <end position="109"/>
    </location>
</feature>
<dbReference type="PANTHER" id="PTHR24221">
    <property type="entry name" value="ATP-BINDING CASSETTE SUB-FAMILY B"/>
    <property type="match status" value="1"/>
</dbReference>
<dbReference type="SUPFAM" id="SSF90123">
    <property type="entry name" value="ABC transporter transmembrane region"/>
    <property type="match status" value="1"/>
</dbReference>
<keyword evidence="3" id="KW-0547">Nucleotide-binding</keyword>
<comment type="subcellular location">
    <subcellularLocation>
        <location evidence="1">Cell membrane</location>
        <topology evidence="1">Multi-pass membrane protein</topology>
    </subcellularLocation>
</comment>
<dbReference type="GO" id="GO:0005524">
    <property type="term" value="F:ATP binding"/>
    <property type="evidence" value="ECO:0007669"/>
    <property type="project" value="UniProtKB-KW"/>
</dbReference>
<dbReference type="Pfam" id="PF00005">
    <property type="entry name" value="ABC_tran"/>
    <property type="match status" value="1"/>
</dbReference>
<dbReference type="InterPro" id="IPR027417">
    <property type="entry name" value="P-loop_NTPase"/>
</dbReference>
<reference evidence="11 12" key="1">
    <citation type="submission" date="2020-05" db="EMBL/GenBank/DDBJ databases">
        <title>Complete closed genome sequence of Defluviicoccus vanus.</title>
        <authorList>
            <person name="Bessarab I."/>
            <person name="Arumugam K."/>
            <person name="Maszenan A.M."/>
            <person name="Seviour R.J."/>
            <person name="Williams R.B."/>
        </authorList>
    </citation>
    <scope>NUCLEOTIDE SEQUENCE [LARGE SCALE GENOMIC DNA]</scope>
    <source>
        <strain evidence="11 12">Ben 114</strain>
    </source>
</reference>
<feature type="transmembrane region" description="Helical" evidence="8">
    <location>
        <begin position="43"/>
        <end position="67"/>
    </location>
</feature>
<dbReference type="SUPFAM" id="SSF52540">
    <property type="entry name" value="P-loop containing nucleoside triphosphate hydrolases"/>
    <property type="match status" value="1"/>
</dbReference>
<accession>A0A7H1N1C9</accession>
<feature type="region of interest" description="Disordered" evidence="7">
    <location>
        <begin position="581"/>
        <end position="608"/>
    </location>
</feature>
<dbReference type="PROSITE" id="PS50893">
    <property type="entry name" value="ABC_TRANSPORTER_2"/>
    <property type="match status" value="1"/>
</dbReference>
<keyword evidence="4 11" id="KW-0067">ATP-binding</keyword>
<dbReference type="EMBL" id="CP053923">
    <property type="protein sequence ID" value="QNT69515.1"/>
    <property type="molecule type" value="Genomic_DNA"/>
</dbReference>
<dbReference type="Gene3D" id="1.20.1560.10">
    <property type="entry name" value="ABC transporter type 1, transmembrane domain"/>
    <property type="match status" value="1"/>
</dbReference>
<dbReference type="InterPro" id="IPR011527">
    <property type="entry name" value="ABC1_TM_dom"/>
</dbReference>
<dbReference type="RefSeq" id="WP_190263015.1">
    <property type="nucleotide sequence ID" value="NZ_CP053923.1"/>
</dbReference>
<dbReference type="Pfam" id="PF00664">
    <property type="entry name" value="ABC_membrane"/>
    <property type="match status" value="1"/>
</dbReference>
<sequence length="608" mass="66792">MKTTPAKDATSGHKKRRSLPSKLWGWARAMRRVLRLVPPRQRYLVIVGLFFSSLMELIGLTMIIPLLASTAQLRESKGIAIAVQSLFSSIGIPFYPAYLLVVIFIGLGLKALIGVNVMRYVSDIVGEITSSFQLEMIKALLRARWSYFIRQSLGRMVHATGAEAAAVGECFQRVTSMLANGLQSLLFLILAAFISWPLLVFALFLGLAMLISFGKMVQGSRRAARRYREQMRAGASTFTDAMIGIKQVRAMGRTEHFSRMFEDNARLLAGALRTRVFSSEYAVELQEPIIGCMIAASFFVALNTFNLSLHEVVIMALLLVRTVGAITPIQRDFQKFTQAYDQFQSLERLLKTARNEAEISSGSGQPTLNQGVTLEGISFGYGDKIVLDNVSLTIPFGQITTIAGPSGVGKSTTVDLIVGLHRPQAGRILIDGQDLQDIDLHSWRRLIGYVPQEITLFHDTIFQNVCLWEEGVSPEQVEAVLRAAGAWSFVLESPEGMNRQVGERGQRLSGGQRQRISLARALLLQPRLLILDEATTGLDPETEAEICSHIRDLCRNTGLTVLAISHQPAWQRIADNVHLFTPRSEDSPPAAASGGGGPVPSAASPQLT</sequence>
<evidence type="ECO:0000256" key="5">
    <source>
        <dbReference type="ARBA" id="ARBA00022989"/>
    </source>
</evidence>
<evidence type="ECO:0000259" key="9">
    <source>
        <dbReference type="PROSITE" id="PS50893"/>
    </source>
</evidence>
<dbReference type="InterPro" id="IPR003439">
    <property type="entry name" value="ABC_transporter-like_ATP-bd"/>
</dbReference>
<dbReference type="PANTHER" id="PTHR24221:SF654">
    <property type="entry name" value="ATP-BINDING CASSETTE SUB-FAMILY B MEMBER 6"/>
    <property type="match status" value="1"/>
</dbReference>
<gene>
    <name evidence="11" type="ORF">HQ394_09450</name>
</gene>
<name>A0A7H1N1C9_9PROT</name>
<dbReference type="Gene3D" id="3.40.50.300">
    <property type="entry name" value="P-loop containing nucleotide triphosphate hydrolases"/>
    <property type="match status" value="1"/>
</dbReference>
<evidence type="ECO:0000256" key="7">
    <source>
        <dbReference type="SAM" id="MobiDB-lite"/>
    </source>
</evidence>
<evidence type="ECO:0000313" key="11">
    <source>
        <dbReference type="EMBL" id="QNT69515.1"/>
    </source>
</evidence>
<proteinExistence type="predicted"/>
<evidence type="ECO:0000256" key="3">
    <source>
        <dbReference type="ARBA" id="ARBA00022741"/>
    </source>
</evidence>